<evidence type="ECO:0000313" key="7">
    <source>
        <dbReference type="EMBL" id="KAJ7772638.1"/>
    </source>
</evidence>
<evidence type="ECO:0000313" key="8">
    <source>
        <dbReference type="Proteomes" id="UP001215280"/>
    </source>
</evidence>
<dbReference type="GO" id="GO:0005634">
    <property type="term" value="C:nucleus"/>
    <property type="evidence" value="ECO:0007669"/>
    <property type="project" value="UniProtKB-SubCell"/>
</dbReference>
<keyword evidence="3" id="KW-0805">Transcription regulation</keyword>
<dbReference type="SMART" id="SM00066">
    <property type="entry name" value="GAL4"/>
    <property type="match status" value="1"/>
</dbReference>
<keyword evidence="2" id="KW-0479">Metal-binding</keyword>
<name>A0AAD7JVH5_9AGAR</name>
<dbReference type="PANTHER" id="PTHR47338:SF29">
    <property type="entry name" value="ZN(2)-C6 FUNGAL-TYPE DOMAIN-CONTAINING PROTEIN"/>
    <property type="match status" value="1"/>
</dbReference>
<reference evidence="7" key="1">
    <citation type="submission" date="2023-03" db="EMBL/GenBank/DDBJ databases">
        <title>Massive genome expansion in bonnet fungi (Mycena s.s.) driven by repeated elements and novel gene families across ecological guilds.</title>
        <authorList>
            <consortium name="Lawrence Berkeley National Laboratory"/>
            <person name="Harder C.B."/>
            <person name="Miyauchi S."/>
            <person name="Viragh M."/>
            <person name="Kuo A."/>
            <person name="Thoen E."/>
            <person name="Andreopoulos B."/>
            <person name="Lu D."/>
            <person name="Skrede I."/>
            <person name="Drula E."/>
            <person name="Henrissat B."/>
            <person name="Morin E."/>
            <person name="Kohler A."/>
            <person name="Barry K."/>
            <person name="LaButti K."/>
            <person name="Morin E."/>
            <person name="Salamov A."/>
            <person name="Lipzen A."/>
            <person name="Mereny Z."/>
            <person name="Hegedus B."/>
            <person name="Baldrian P."/>
            <person name="Stursova M."/>
            <person name="Weitz H."/>
            <person name="Taylor A."/>
            <person name="Grigoriev I.V."/>
            <person name="Nagy L.G."/>
            <person name="Martin F."/>
            <person name="Kauserud H."/>
        </authorList>
    </citation>
    <scope>NUCLEOTIDE SEQUENCE</scope>
    <source>
        <strain evidence="7">CBHHK188m</strain>
    </source>
</reference>
<feature type="domain" description="Zn(2)-C6 fungal-type" evidence="6">
    <location>
        <begin position="17"/>
        <end position="49"/>
    </location>
</feature>
<dbReference type="CDD" id="cd00067">
    <property type="entry name" value="GAL4"/>
    <property type="match status" value="1"/>
</dbReference>
<dbReference type="SUPFAM" id="SSF57701">
    <property type="entry name" value="Zn2/Cys6 DNA-binding domain"/>
    <property type="match status" value="1"/>
</dbReference>
<dbReference type="PROSITE" id="PS50048">
    <property type="entry name" value="ZN2_CY6_FUNGAL_2"/>
    <property type="match status" value="1"/>
</dbReference>
<comment type="subcellular location">
    <subcellularLocation>
        <location evidence="1">Nucleus</location>
    </subcellularLocation>
</comment>
<dbReference type="Pfam" id="PF04082">
    <property type="entry name" value="Fungal_trans"/>
    <property type="match status" value="1"/>
</dbReference>
<dbReference type="Proteomes" id="UP001215280">
    <property type="component" value="Unassembled WGS sequence"/>
</dbReference>
<dbReference type="GO" id="GO:0003677">
    <property type="term" value="F:DNA binding"/>
    <property type="evidence" value="ECO:0007669"/>
    <property type="project" value="InterPro"/>
</dbReference>
<dbReference type="GO" id="GO:0006351">
    <property type="term" value="P:DNA-templated transcription"/>
    <property type="evidence" value="ECO:0007669"/>
    <property type="project" value="InterPro"/>
</dbReference>
<accession>A0AAD7JVH5</accession>
<dbReference type="GO" id="GO:0008270">
    <property type="term" value="F:zinc ion binding"/>
    <property type="evidence" value="ECO:0007669"/>
    <property type="project" value="InterPro"/>
</dbReference>
<sequence>MKKAHKAHRTPERINNACIFCRKRKVRCDGAQPACSRCSEMGQADDCEYADSTGQTTSQHLETSIARLEARIRELGGTLPTSPEVVIHEPHLEEQPLGTSFSSWNSGKRDQPQQARIQFTLPENWWQTPIPPQNVAKILFEVFARHASQFGFFLNGPRIVKSVFAPDSRRPISPSLLNSILLFGIHLSGSPALQARESIFLGRALQSTTSLRPYQMIQNIQSEVLLAQYFLKQGRFVEAMHRINTAASLSIGCGLHRLQGPHTEKTAYTLPSTNDAIEQGERVNAFWSIMASHKIFSIIMRWPSSVSDILDEQIDLPWPLDMEVYESGIVPINPQRQWTMKTFIDDPMSTNFQGTNSRLAQYAKAASLFERASHIGGHHTNLADPEEYAQLTSFELGLNQVIQTLPSFSTLEGSIDTIRHRLVTFTLCQVAIIQLHSTLDNPASIHKTLNAARAVVAVNERIPNIQAWEYIDSTIGTLWVAVARVIIRAIATIENPRGATRGWAASVSSADYLALKTAFTNLIGTMSIFAPRCLLIDYQLNRVQDSYKALCR</sequence>
<dbReference type="GO" id="GO:0000981">
    <property type="term" value="F:DNA-binding transcription factor activity, RNA polymerase II-specific"/>
    <property type="evidence" value="ECO:0007669"/>
    <property type="project" value="InterPro"/>
</dbReference>
<keyword evidence="8" id="KW-1185">Reference proteome</keyword>
<dbReference type="CDD" id="cd12148">
    <property type="entry name" value="fungal_TF_MHR"/>
    <property type="match status" value="1"/>
</dbReference>
<organism evidence="7 8">
    <name type="scientific">Mycena maculata</name>
    <dbReference type="NCBI Taxonomy" id="230809"/>
    <lineage>
        <taxon>Eukaryota</taxon>
        <taxon>Fungi</taxon>
        <taxon>Dikarya</taxon>
        <taxon>Basidiomycota</taxon>
        <taxon>Agaricomycotina</taxon>
        <taxon>Agaricomycetes</taxon>
        <taxon>Agaricomycetidae</taxon>
        <taxon>Agaricales</taxon>
        <taxon>Marasmiineae</taxon>
        <taxon>Mycenaceae</taxon>
        <taxon>Mycena</taxon>
    </lineage>
</organism>
<dbReference type="InterPro" id="IPR001138">
    <property type="entry name" value="Zn2Cys6_DnaBD"/>
</dbReference>
<evidence type="ECO:0000256" key="4">
    <source>
        <dbReference type="ARBA" id="ARBA00023163"/>
    </source>
</evidence>
<dbReference type="InterPro" id="IPR050815">
    <property type="entry name" value="TF_fung"/>
</dbReference>
<evidence type="ECO:0000256" key="1">
    <source>
        <dbReference type="ARBA" id="ARBA00004123"/>
    </source>
</evidence>
<dbReference type="Pfam" id="PF00172">
    <property type="entry name" value="Zn_clus"/>
    <property type="match status" value="1"/>
</dbReference>
<keyword evidence="4" id="KW-0804">Transcription</keyword>
<evidence type="ECO:0000256" key="5">
    <source>
        <dbReference type="ARBA" id="ARBA00023242"/>
    </source>
</evidence>
<comment type="caution">
    <text evidence="7">The sequence shown here is derived from an EMBL/GenBank/DDBJ whole genome shotgun (WGS) entry which is preliminary data.</text>
</comment>
<dbReference type="AlphaFoldDB" id="A0AAD7JVH5"/>
<evidence type="ECO:0000256" key="3">
    <source>
        <dbReference type="ARBA" id="ARBA00023015"/>
    </source>
</evidence>
<dbReference type="InterPro" id="IPR007219">
    <property type="entry name" value="XnlR_reg_dom"/>
</dbReference>
<proteinExistence type="predicted"/>
<dbReference type="PROSITE" id="PS00463">
    <property type="entry name" value="ZN2_CY6_FUNGAL_1"/>
    <property type="match status" value="1"/>
</dbReference>
<keyword evidence="5" id="KW-0539">Nucleus</keyword>
<dbReference type="Gene3D" id="4.10.240.10">
    <property type="entry name" value="Zn(2)-C6 fungal-type DNA-binding domain"/>
    <property type="match status" value="1"/>
</dbReference>
<evidence type="ECO:0000259" key="6">
    <source>
        <dbReference type="PROSITE" id="PS50048"/>
    </source>
</evidence>
<dbReference type="InterPro" id="IPR036864">
    <property type="entry name" value="Zn2-C6_fun-type_DNA-bd_sf"/>
</dbReference>
<dbReference type="PANTHER" id="PTHR47338">
    <property type="entry name" value="ZN(II)2CYS6 TRANSCRIPTION FACTOR (EUROFUNG)-RELATED"/>
    <property type="match status" value="1"/>
</dbReference>
<protein>
    <recommendedName>
        <fullName evidence="6">Zn(2)-C6 fungal-type domain-containing protein</fullName>
    </recommendedName>
</protein>
<dbReference type="EMBL" id="JARJLG010000019">
    <property type="protein sequence ID" value="KAJ7772638.1"/>
    <property type="molecule type" value="Genomic_DNA"/>
</dbReference>
<evidence type="ECO:0000256" key="2">
    <source>
        <dbReference type="ARBA" id="ARBA00022723"/>
    </source>
</evidence>
<gene>
    <name evidence="7" type="ORF">DFH07DRAFT_167558</name>
</gene>